<accession>A0A5C5X1H2</accession>
<dbReference type="EMBL" id="SJPK01000013">
    <property type="protein sequence ID" value="TWT56449.1"/>
    <property type="molecule type" value="Genomic_DNA"/>
</dbReference>
<keyword evidence="2" id="KW-1185">Reference proteome</keyword>
<reference evidence="1 2" key="1">
    <citation type="submission" date="2019-02" db="EMBL/GenBank/DDBJ databases">
        <title>Deep-cultivation of Planctomycetes and their phenomic and genomic characterization uncovers novel biology.</title>
        <authorList>
            <person name="Wiegand S."/>
            <person name="Jogler M."/>
            <person name="Boedeker C."/>
            <person name="Pinto D."/>
            <person name="Vollmers J."/>
            <person name="Rivas-Marin E."/>
            <person name="Kohn T."/>
            <person name="Peeters S.H."/>
            <person name="Heuer A."/>
            <person name="Rast P."/>
            <person name="Oberbeckmann S."/>
            <person name="Bunk B."/>
            <person name="Jeske O."/>
            <person name="Meyerdierks A."/>
            <person name="Storesund J.E."/>
            <person name="Kallscheuer N."/>
            <person name="Luecker S."/>
            <person name="Lage O.M."/>
            <person name="Pohl T."/>
            <person name="Merkel B.J."/>
            <person name="Hornburger P."/>
            <person name="Mueller R.-W."/>
            <person name="Bruemmer F."/>
            <person name="Labrenz M."/>
            <person name="Spormann A.M."/>
            <person name="Op Den Camp H."/>
            <person name="Overmann J."/>
            <person name="Amann R."/>
            <person name="Jetten M.S.M."/>
            <person name="Mascher T."/>
            <person name="Medema M.H."/>
            <person name="Devos D.P."/>
            <person name="Kaster A.-K."/>
            <person name="Ovreas L."/>
            <person name="Rohde M."/>
            <person name="Galperin M.Y."/>
            <person name="Jogler C."/>
        </authorList>
    </citation>
    <scope>NUCLEOTIDE SEQUENCE [LARGE SCALE GENOMIC DNA]</scope>
    <source>
        <strain evidence="1 2">CA85</strain>
    </source>
</reference>
<organism evidence="1 2">
    <name type="scientific">Allorhodopirellula solitaria</name>
    <dbReference type="NCBI Taxonomy" id="2527987"/>
    <lineage>
        <taxon>Bacteria</taxon>
        <taxon>Pseudomonadati</taxon>
        <taxon>Planctomycetota</taxon>
        <taxon>Planctomycetia</taxon>
        <taxon>Pirellulales</taxon>
        <taxon>Pirellulaceae</taxon>
        <taxon>Allorhodopirellula</taxon>
    </lineage>
</organism>
<evidence type="ECO:0000313" key="2">
    <source>
        <dbReference type="Proteomes" id="UP000318053"/>
    </source>
</evidence>
<name>A0A5C5X1H2_9BACT</name>
<evidence type="ECO:0000313" key="1">
    <source>
        <dbReference type="EMBL" id="TWT56449.1"/>
    </source>
</evidence>
<dbReference type="AlphaFoldDB" id="A0A5C5X1H2"/>
<comment type="caution">
    <text evidence="1">The sequence shown here is derived from an EMBL/GenBank/DDBJ whole genome shotgun (WGS) entry which is preliminary data.</text>
</comment>
<protein>
    <submittedName>
        <fullName evidence="1">Uncharacterized protein</fullName>
    </submittedName>
</protein>
<gene>
    <name evidence="1" type="ORF">CA85_42620</name>
</gene>
<dbReference type="Proteomes" id="UP000318053">
    <property type="component" value="Unassembled WGS sequence"/>
</dbReference>
<sequence>MVRIMSEEVAQEYAWGVSVGSMHWSTLGMPLDRKLPAISKHRSPDHTAASVLLSRWAGEPLRLDYCWPPHPRGSAEMWPPEAKIGSDCGSGRFPLAAAWTGRIEDRVWSWKVDGETRELHSLDAIVTTVSAFAQRNARGRSNAIVIPNDFKQREQQKLIDVCLTSGVDAALLWLPVAAALAWLDDHQESLPDPKLQPSGSLALPVVHADWGRVNCCTIHLVPYEDKHGTRWVPARQRPIVSDWNIHGFGWNDVTSCDEANIESAWKQCFIAKNQTFSNGLADGHQNLLDRVTGWTIDQRSRLQVDGALAKHLATIDSPVSAIFVGDFADAVAAGPDVNQQFRRITENGTANVPVVAAGVAGEDLLARGASIFARDRAERRTSYLDTLPDLELFVDRNHQYDWLSLLGGSDQFVPGGQQWELPNPIEGLALRRGATSIKLVVAHDEYPGVRELQVTLDRPAEQRLAATLNVSATPAQGNAKLRLVTVAQGSIPSRSILANWDRMQPVLDHEGKSVDKATFLKMQPRAYPELFPRRWSHAKWRAAIPTAQKIIRRVRDEPVDSIIKDDWSITHLKDRLLAKDQSQTPFDATAIGSDFKAPFDQATLDVLGASLLKFWQSSKHLQSASVTTVVRALGYLSVENKEFDDWLAANLGNRFRDRQAVLHTSGLAMRAPSNIATLFDFVFFANGRSVSPGANELKAISQVLRYRTDATQSIDSQKCERVIQSCLGIFERGMDRGGGGYPFRWASLIIVYMLRRRMFDFDFLDPQQDIAIEAKELFRTAIQRHQQRLLRPMGGSVDLPAALQQMINYIDRKGSGDILMASE</sequence>
<proteinExistence type="predicted"/>